<organism evidence="2 3">
    <name type="scientific">Thermanaerovibrio acidaminovorans (strain ATCC 49978 / DSM 6589 / Su883)</name>
    <name type="common">Selenomonas acidaminovorans</name>
    <dbReference type="NCBI Taxonomy" id="525903"/>
    <lineage>
        <taxon>Bacteria</taxon>
        <taxon>Thermotogati</taxon>
        <taxon>Synergistota</taxon>
        <taxon>Synergistia</taxon>
        <taxon>Synergistales</taxon>
        <taxon>Synergistaceae</taxon>
        <taxon>Thermanaerovibrio</taxon>
    </lineage>
</organism>
<dbReference type="KEGG" id="tai:Taci_0596"/>
<dbReference type="GO" id="GO:0002161">
    <property type="term" value="F:aminoacyl-tRNA deacylase activity"/>
    <property type="evidence" value="ECO:0007669"/>
    <property type="project" value="InterPro"/>
</dbReference>
<dbReference type="OrthoDB" id="9798760at2"/>
<dbReference type="EMBL" id="CP001818">
    <property type="protein sequence ID" value="ACZ18832.1"/>
    <property type="molecule type" value="Genomic_DNA"/>
</dbReference>
<dbReference type="Pfam" id="PF04073">
    <property type="entry name" value="tRNA_edit"/>
    <property type="match status" value="1"/>
</dbReference>
<reference evidence="2 3" key="1">
    <citation type="journal article" date="2009" name="Stand. Genomic Sci.">
        <title>Complete genome sequence of Thermanaerovibrio acidaminovorans type strain (Su883).</title>
        <authorList>
            <person name="Chovatia M."/>
            <person name="Sikorski J."/>
            <person name="Schroder M."/>
            <person name="Lapidus A."/>
            <person name="Nolan M."/>
            <person name="Tice H."/>
            <person name="Glavina Del Rio T."/>
            <person name="Copeland A."/>
            <person name="Cheng J.F."/>
            <person name="Lucas S."/>
            <person name="Chen F."/>
            <person name="Bruce D."/>
            <person name="Goodwin L."/>
            <person name="Pitluck S."/>
            <person name="Ivanova N."/>
            <person name="Mavromatis K."/>
            <person name="Ovchinnikova G."/>
            <person name="Pati A."/>
            <person name="Chen A."/>
            <person name="Palaniappan K."/>
            <person name="Land M."/>
            <person name="Hauser L."/>
            <person name="Chang Y.J."/>
            <person name="Jeffries C.D."/>
            <person name="Chain P."/>
            <person name="Saunders E."/>
            <person name="Detter J.C."/>
            <person name="Brettin T."/>
            <person name="Rohde M."/>
            <person name="Goker M."/>
            <person name="Spring S."/>
            <person name="Bristow J."/>
            <person name="Markowitz V."/>
            <person name="Hugenholtz P."/>
            <person name="Kyrpides N.C."/>
            <person name="Klenk H.P."/>
            <person name="Eisen J.A."/>
        </authorList>
    </citation>
    <scope>NUCLEOTIDE SEQUENCE [LARGE SCALE GENOMIC DNA]</scope>
    <source>
        <strain evidence="3">ATCC 49978 / DSM 6589 / Su883</strain>
    </source>
</reference>
<dbReference type="InterPro" id="IPR007214">
    <property type="entry name" value="YbaK/aa-tRNA-synth-assoc-dom"/>
</dbReference>
<proteinExistence type="predicted"/>
<dbReference type="SUPFAM" id="SSF55826">
    <property type="entry name" value="YbaK/ProRS associated domain"/>
    <property type="match status" value="1"/>
</dbReference>
<sequence length="159" mass="17608">MTADLDPVALVEGRLRELRYQGRILRSQDTIHTVDDAARTVGVEPRRILKSILVMDQGELKLALMCGPNRLDLKKMARLMGVKRLRMATFDEVVSMTPFKPGGVPPLGYPVQPPAAMDQDLFQYDVVWAAAGDDHSFFPVSPGDLRDYTQALVGEIAKA</sequence>
<dbReference type="EnsemblBacteria" id="ACZ18832">
    <property type="protein sequence ID" value="ACZ18832"/>
    <property type="gene ID" value="Taci_0596"/>
</dbReference>
<evidence type="ECO:0000313" key="2">
    <source>
        <dbReference type="EMBL" id="ACZ18832.1"/>
    </source>
</evidence>
<dbReference type="PANTHER" id="PTHR30411:SF1">
    <property type="entry name" value="CYTOPLASMIC PROTEIN"/>
    <property type="match status" value="1"/>
</dbReference>
<dbReference type="InterPro" id="IPR036754">
    <property type="entry name" value="YbaK/aa-tRNA-synt-asso_dom_sf"/>
</dbReference>
<protein>
    <submittedName>
        <fullName evidence="2">YbaK/prolyl-tRNA synthetase associated region</fullName>
    </submittedName>
</protein>
<name>D1B979_THEAS</name>
<dbReference type="STRING" id="525903.Taci_0596"/>
<dbReference type="AlphaFoldDB" id="D1B979"/>
<evidence type="ECO:0000259" key="1">
    <source>
        <dbReference type="Pfam" id="PF04073"/>
    </source>
</evidence>
<dbReference type="Gene3D" id="3.90.960.10">
    <property type="entry name" value="YbaK/aminoacyl-tRNA synthetase-associated domain"/>
    <property type="match status" value="1"/>
</dbReference>
<dbReference type="eggNOG" id="COG2606">
    <property type="taxonomic scope" value="Bacteria"/>
</dbReference>
<accession>D1B979</accession>
<keyword evidence="3" id="KW-1185">Reference proteome</keyword>
<dbReference type="RefSeq" id="WP_012869348.1">
    <property type="nucleotide sequence ID" value="NC_013522.1"/>
</dbReference>
<dbReference type="Proteomes" id="UP000002030">
    <property type="component" value="Chromosome"/>
</dbReference>
<feature type="domain" description="YbaK/aminoacyl-tRNA synthetase-associated" evidence="1">
    <location>
        <begin position="30"/>
        <end position="147"/>
    </location>
</feature>
<dbReference type="PANTHER" id="PTHR30411">
    <property type="entry name" value="CYTOPLASMIC PROTEIN"/>
    <property type="match status" value="1"/>
</dbReference>
<dbReference type="CDD" id="cd04333">
    <property type="entry name" value="ProX_deacylase"/>
    <property type="match status" value="1"/>
</dbReference>
<dbReference type="HOGENOM" id="CLU_094875_0_0_0"/>
<gene>
    <name evidence="2" type="ordered locus">Taci_0596</name>
</gene>
<evidence type="ECO:0000313" key="3">
    <source>
        <dbReference type="Proteomes" id="UP000002030"/>
    </source>
</evidence>